<dbReference type="PANTHER" id="PTHR22954">
    <property type="entry name" value="RETROVIRAL PROTEASE-RELATED"/>
    <property type="match status" value="1"/>
</dbReference>
<organism evidence="1 2">
    <name type="scientific">Hermetia illucens</name>
    <name type="common">Black soldier fly</name>
    <dbReference type="NCBI Taxonomy" id="343691"/>
    <lineage>
        <taxon>Eukaryota</taxon>
        <taxon>Metazoa</taxon>
        <taxon>Ecdysozoa</taxon>
        <taxon>Arthropoda</taxon>
        <taxon>Hexapoda</taxon>
        <taxon>Insecta</taxon>
        <taxon>Pterygota</taxon>
        <taxon>Neoptera</taxon>
        <taxon>Endopterygota</taxon>
        <taxon>Diptera</taxon>
        <taxon>Brachycera</taxon>
        <taxon>Stratiomyomorpha</taxon>
        <taxon>Stratiomyidae</taxon>
        <taxon>Hermetiinae</taxon>
        <taxon>Hermetia</taxon>
    </lineage>
</organism>
<protein>
    <submittedName>
        <fullName evidence="1">Uncharacterized protein</fullName>
    </submittedName>
</protein>
<name>A0A7R8YU14_HERIL</name>
<gene>
    <name evidence="1" type="ORF">HERILL_LOCUS7132</name>
</gene>
<dbReference type="PANTHER" id="PTHR22954:SF3">
    <property type="entry name" value="PROTEIN CBG08539"/>
    <property type="match status" value="1"/>
</dbReference>
<proteinExistence type="predicted"/>
<accession>A0A7R8YU14</accession>
<dbReference type="AlphaFoldDB" id="A0A7R8YU14"/>
<sequence length="142" mass="15793">MASLWFTTTTTIVTSTPANPVAGPISTADYIPLEFGASMYNGSSLLRLPTVETPPFRGNSTQWKSFIDLFNAIIHSNSTIGPIQKMQYLLSYLNGDAKEAVSQLTLDVLNYEKAISALEERFINNNKMKMIYVDAFMDVKKV</sequence>
<evidence type="ECO:0000313" key="1">
    <source>
        <dbReference type="EMBL" id="CAD7084226.1"/>
    </source>
</evidence>
<dbReference type="InterPro" id="IPR005312">
    <property type="entry name" value="DUF1759"/>
</dbReference>
<evidence type="ECO:0000313" key="2">
    <source>
        <dbReference type="Proteomes" id="UP000594454"/>
    </source>
</evidence>
<keyword evidence="2" id="KW-1185">Reference proteome</keyword>
<dbReference type="OrthoDB" id="8065581at2759"/>
<dbReference type="EMBL" id="LR899011">
    <property type="protein sequence ID" value="CAD7084226.1"/>
    <property type="molecule type" value="Genomic_DNA"/>
</dbReference>
<dbReference type="Proteomes" id="UP000594454">
    <property type="component" value="Chromosome 3"/>
</dbReference>
<reference evidence="1 2" key="1">
    <citation type="submission" date="2020-11" db="EMBL/GenBank/DDBJ databases">
        <authorList>
            <person name="Wallbank WR R."/>
            <person name="Pardo Diaz C."/>
            <person name="Kozak K."/>
            <person name="Martin S."/>
            <person name="Jiggins C."/>
            <person name="Moest M."/>
            <person name="Warren A I."/>
            <person name="Generalovic N T."/>
            <person name="Byers J.R.P. K."/>
            <person name="Montejo-Kovacevich G."/>
            <person name="Yen C E."/>
        </authorList>
    </citation>
    <scope>NUCLEOTIDE SEQUENCE [LARGE SCALE GENOMIC DNA]</scope>
</reference>
<dbReference type="Pfam" id="PF03564">
    <property type="entry name" value="DUF1759"/>
    <property type="match status" value="1"/>
</dbReference>
<dbReference type="InParanoid" id="A0A7R8YU14"/>